<evidence type="ECO:0000313" key="2">
    <source>
        <dbReference type="Proteomes" id="UP000479043"/>
    </source>
</evidence>
<name>A0A6L8LR58_9RHOB</name>
<dbReference type="InterPro" id="IPR021513">
    <property type="entry name" value="Phage_RSL1_Orf186"/>
</dbReference>
<reference evidence="1 2" key="1">
    <citation type="submission" date="2020-01" db="EMBL/GenBank/DDBJ databases">
        <authorList>
            <person name="Chen S."/>
        </authorList>
    </citation>
    <scope>NUCLEOTIDE SEQUENCE [LARGE SCALE GENOMIC DNA]</scope>
    <source>
        <strain evidence="1 2">GS-10</strain>
    </source>
</reference>
<keyword evidence="2" id="KW-1185">Reference proteome</keyword>
<proteinExistence type="predicted"/>
<evidence type="ECO:0000313" key="1">
    <source>
        <dbReference type="EMBL" id="MYM57060.1"/>
    </source>
</evidence>
<dbReference type="EMBL" id="WWEN01000009">
    <property type="protein sequence ID" value="MYM57060.1"/>
    <property type="molecule type" value="Genomic_DNA"/>
</dbReference>
<dbReference type="AlphaFoldDB" id="A0A6L8LR58"/>
<gene>
    <name evidence="1" type="ORF">GR167_17215</name>
</gene>
<protein>
    <submittedName>
        <fullName evidence="1">DUF3175 domain-containing protein</fullName>
    </submittedName>
</protein>
<organism evidence="1 2">
    <name type="scientific">Thalassovita mangrovi</name>
    <dbReference type="NCBI Taxonomy" id="2692236"/>
    <lineage>
        <taxon>Bacteria</taxon>
        <taxon>Pseudomonadati</taxon>
        <taxon>Pseudomonadota</taxon>
        <taxon>Alphaproteobacteria</taxon>
        <taxon>Rhodobacterales</taxon>
        <taxon>Roseobacteraceae</taxon>
        <taxon>Thalassovita</taxon>
    </lineage>
</organism>
<dbReference type="RefSeq" id="WP_160974971.1">
    <property type="nucleotide sequence ID" value="NZ_WWEN01000009.1"/>
</dbReference>
<accession>A0A6L8LR58</accession>
<dbReference type="Pfam" id="PF11373">
    <property type="entry name" value="DUF3175"/>
    <property type="match status" value="1"/>
</dbReference>
<sequence length="94" mass="10609">MAGTRKWSQQVTETSHALELEDGVFTWDDPKRIAASLKRSAEHSPRRKGTVLQSAMSMLTFYINRAGHGLDPGQRKILERAKDELRTLCRGKQG</sequence>
<dbReference type="Proteomes" id="UP000479043">
    <property type="component" value="Unassembled WGS sequence"/>
</dbReference>
<comment type="caution">
    <text evidence="1">The sequence shown here is derived from an EMBL/GenBank/DDBJ whole genome shotgun (WGS) entry which is preliminary data.</text>
</comment>